<dbReference type="RefSeq" id="WP_186643082.1">
    <property type="nucleotide sequence ID" value="NZ_JABWQX020000001.1"/>
</dbReference>
<name>A0A923FMY4_9PSED</name>
<sequence>MPLDKTCSSYSLTGDIVERPALGTVSSEKSWAPWFGDVLVEPASIGERAIFSYQGKIYEFKNGTHIRYTGKPELIYLPTRTPKPKLTIDVTIEFQTGIYAGIRVTGAAEGINDAHRIGAIIVPSLDEKFNYIFTRLNDNYYAFRLSAMNDTKTLKLLKQEPSAWEEGYGAELKRIYDGSLNANNTARVHGIQKVEQALKNMDEVSIPIGVTPDPPKNMKWIKVDTSPAEALLFDNRTRMIAVELPNGTALWRPATSVPWQVTNMTTSVFGALFKKESLSINEAMTALQNILPRHKKNIAFAHLALASGKTEVYVSVSGVKDFTRRLPLFDSNPRQVEVNGTNYFNVDDIAGPIVPTSLSIGQDNRVLSIPHSSRSDILGQVTSADSESKLVGFVREKYPNNADIRSMTIATTLPPCDSCAIVMKEFGHSRGADSLNVTWGKRRQP</sequence>
<accession>A0A923FMY4</accession>
<comment type="caution">
    <text evidence="1">The sequence shown here is derived from an EMBL/GenBank/DDBJ whole genome shotgun (WGS) entry which is preliminary data.</text>
</comment>
<dbReference type="AlphaFoldDB" id="A0A923FMY4"/>
<protein>
    <submittedName>
        <fullName evidence="1">Uncharacterized protein</fullName>
    </submittedName>
</protein>
<reference evidence="1 3" key="1">
    <citation type="journal article" date="2020" name="Microorganisms">
        <title>Reliable Identification of Environmental Pseudomonas Isolates Using the rpoD Gene.</title>
        <authorList>
            <consortium name="The Broad Institute Genome Sequencing Platform"/>
            <person name="Girard L."/>
            <person name="Lood C."/>
            <person name="Rokni-Zadeh H."/>
            <person name="van Noort V."/>
            <person name="Lavigne R."/>
            <person name="De Mot R."/>
        </authorList>
    </citation>
    <scope>NUCLEOTIDE SEQUENCE</scope>
    <source>
        <strain evidence="1 3">SWRI102</strain>
    </source>
</reference>
<organism evidence="1">
    <name type="scientific">Pseudomonas marvdashtae</name>
    <dbReference type="NCBI Taxonomy" id="2745500"/>
    <lineage>
        <taxon>Bacteria</taxon>
        <taxon>Pseudomonadati</taxon>
        <taxon>Pseudomonadota</taxon>
        <taxon>Gammaproteobacteria</taxon>
        <taxon>Pseudomonadales</taxon>
        <taxon>Pseudomonadaceae</taxon>
        <taxon>Pseudomonas</taxon>
    </lineage>
</organism>
<reference evidence="1" key="2">
    <citation type="submission" date="2020-07" db="EMBL/GenBank/DDBJ databases">
        <authorList>
            <person name="Lood C."/>
            <person name="Girard L."/>
        </authorList>
    </citation>
    <scope>NUCLEOTIDE SEQUENCE</scope>
    <source>
        <strain evidence="1">SWRI102</strain>
    </source>
</reference>
<dbReference type="EMBL" id="JABWQX020000001">
    <property type="protein sequence ID" value="MBV4553041.1"/>
    <property type="molecule type" value="Genomic_DNA"/>
</dbReference>
<keyword evidence="3" id="KW-1185">Reference proteome</keyword>
<dbReference type="Proteomes" id="UP000659438">
    <property type="component" value="Unassembled WGS sequence"/>
</dbReference>
<evidence type="ECO:0000313" key="2">
    <source>
        <dbReference type="EMBL" id="MBV4553041.1"/>
    </source>
</evidence>
<evidence type="ECO:0000313" key="3">
    <source>
        <dbReference type="Proteomes" id="UP000659438"/>
    </source>
</evidence>
<reference evidence="2" key="3">
    <citation type="submission" date="2021-06" db="EMBL/GenBank/DDBJ databases">
        <title>Updating the genus Pseudomonas: Description of 43 new species and partition of the Pseudomonas putida group.</title>
        <authorList>
            <person name="Girard L."/>
            <person name="Lood C."/>
            <person name="Vandamme P."/>
            <person name="Rokni-Zadeh H."/>
            <person name="Van Noort V."/>
            <person name="Hofte M."/>
            <person name="Lavigne R."/>
            <person name="De Mot R."/>
        </authorList>
    </citation>
    <scope>NUCLEOTIDE SEQUENCE</scope>
    <source>
        <strain evidence="2">SWRI102</strain>
    </source>
</reference>
<proteinExistence type="predicted"/>
<gene>
    <name evidence="2" type="ORF">HU742_017995</name>
    <name evidence="1" type="ORF">HU742_07970</name>
</gene>
<evidence type="ECO:0000313" key="1">
    <source>
        <dbReference type="EMBL" id="MBC3395137.1"/>
    </source>
</evidence>
<dbReference type="EMBL" id="JABWQX010000002">
    <property type="protein sequence ID" value="MBC3395137.1"/>
    <property type="molecule type" value="Genomic_DNA"/>
</dbReference>